<feature type="compositionally biased region" description="Basic and acidic residues" evidence="1">
    <location>
        <begin position="141"/>
        <end position="156"/>
    </location>
</feature>
<name>A0A9N9CZJ6_9GLOM</name>
<dbReference type="AlphaFoldDB" id="A0A9N9CZJ6"/>
<sequence>MTNVHPTKTQNPISYSSLTIRNKTRSASLPTLPSFTPPLPSELPSDPKRWSSSHVASYLTYCLRLHPPAIISDLVRYVEEDTTLTGRKFLRLKEEQLRQMQFNERWIKLIMIGIKELRREHLKGKILLNGSDTINEEPDEMEIKESGEESHDESSPLERSSSSSTTATLIGSNFSFSNNDFKDFFVPTTLTNLTADDKEFICQEFTKLKEFLKSDIENYNNIDFNELNQIIEKTISNIETNQEDVKKTSITKGSLLSFNWLHDDLTKKPYFGNSFVRGVMIGGAVVWAYMKFSK</sequence>
<dbReference type="Gene3D" id="1.10.150.50">
    <property type="entry name" value="Transcription Factor, Ets-1"/>
    <property type="match status" value="1"/>
</dbReference>
<evidence type="ECO:0000313" key="3">
    <source>
        <dbReference type="Proteomes" id="UP000789570"/>
    </source>
</evidence>
<proteinExistence type="predicted"/>
<feature type="region of interest" description="Disordered" evidence="1">
    <location>
        <begin position="28"/>
        <end position="48"/>
    </location>
</feature>
<dbReference type="EMBL" id="CAJVPQ010003243">
    <property type="protein sequence ID" value="CAG8622002.1"/>
    <property type="molecule type" value="Genomic_DNA"/>
</dbReference>
<dbReference type="OrthoDB" id="2425321at2759"/>
<keyword evidence="3" id="KW-1185">Reference proteome</keyword>
<evidence type="ECO:0000313" key="2">
    <source>
        <dbReference type="EMBL" id="CAG8622002.1"/>
    </source>
</evidence>
<dbReference type="SUPFAM" id="SSF47769">
    <property type="entry name" value="SAM/Pointed domain"/>
    <property type="match status" value="1"/>
</dbReference>
<evidence type="ECO:0000256" key="1">
    <source>
        <dbReference type="SAM" id="MobiDB-lite"/>
    </source>
</evidence>
<protein>
    <submittedName>
        <fullName evidence="2">238_t:CDS:1</fullName>
    </submittedName>
</protein>
<dbReference type="InterPro" id="IPR013761">
    <property type="entry name" value="SAM/pointed_sf"/>
</dbReference>
<reference evidence="2" key="1">
    <citation type="submission" date="2021-06" db="EMBL/GenBank/DDBJ databases">
        <authorList>
            <person name="Kallberg Y."/>
            <person name="Tangrot J."/>
            <person name="Rosling A."/>
        </authorList>
    </citation>
    <scope>NUCLEOTIDE SEQUENCE</scope>
    <source>
        <strain evidence="2">UK204</strain>
    </source>
</reference>
<feature type="region of interest" description="Disordered" evidence="1">
    <location>
        <begin position="131"/>
        <end position="164"/>
    </location>
</feature>
<accession>A0A9N9CZJ6</accession>
<organism evidence="2 3">
    <name type="scientific">Funneliformis caledonium</name>
    <dbReference type="NCBI Taxonomy" id="1117310"/>
    <lineage>
        <taxon>Eukaryota</taxon>
        <taxon>Fungi</taxon>
        <taxon>Fungi incertae sedis</taxon>
        <taxon>Mucoromycota</taxon>
        <taxon>Glomeromycotina</taxon>
        <taxon>Glomeromycetes</taxon>
        <taxon>Glomerales</taxon>
        <taxon>Glomeraceae</taxon>
        <taxon>Funneliformis</taxon>
    </lineage>
</organism>
<comment type="caution">
    <text evidence="2">The sequence shown here is derived from an EMBL/GenBank/DDBJ whole genome shotgun (WGS) entry which is preliminary data.</text>
</comment>
<dbReference type="Proteomes" id="UP000789570">
    <property type="component" value="Unassembled WGS sequence"/>
</dbReference>
<gene>
    <name evidence="2" type="ORF">FCALED_LOCUS9603</name>
</gene>